<accession>A0ACB5U338</accession>
<proteinExistence type="predicted"/>
<keyword evidence="2" id="KW-1185">Reference proteome</keyword>
<evidence type="ECO:0000313" key="2">
    <source>
        <dbReference type="Proteomes" id="UP001165101"/>
    </source>
</evidence>
<comment type="caution">
    <text evidence="1">The sequence shown here is derived from an EMBL/GenBank/DDBJ whole genome shotgun (WGS) entry which is preliminary data.</text>
</comment>
<evidence type="ECO:0000313" key="1">
    <source>
        <dbReference type="EMBL" id="GMF00673.1"/>
    </source>
</evidence>
<organism evidence="1 2">
    <name type="scientific">Candida boidinii</name>
    <name type="common">Yeast</name>
    <dbReference type="NCBI Taxonomy" id="5477"/>
    <lineage>
        <taxon>Eukaryota</taxon>
        <taxon>Fungi</taxon>
        <taxon>Dikarya</taxon>
        <taxon>Ascomycota</taxon>
        <taxon>Saccharomycotina</taxon>
        <taxon>Pichiomycetes</taxon>
        <taxon>Pichiales</taxon>
        <taxon>Pichiaceae</taxon>
        <taxon>Ogataea</taxon>
        <taxon>Ogataea/Candida clade</taxon>
    </lineage>
</organism>
<dbReference type="EMBL" id="BSXV01004518">
    <property type="protein sequence ID" value="GMF00673.1"/>
    <property type="molecule type" value="Genomic_DNA"/>
</dbReference>
<dbReference type="Proteomes" id="UP001165101">
    <property type="component" value="Unassembled WGS sequence"/>
</dbReference>
<protein>
    <submittedName>
        <fullName evidence="1">Unnamed protein product</fullName>
    </submittedName>
</protein>
<name>A0ACB5U338_CANBO</name>
<reference evidence="1" key="1">
    <citation type="submission" date="2023-04" db="EMBL/GenBank/DDBJ databases">
        <title>Candida boidinii NBRC 1967.</title>
        <authorList>
            <person name="Ichikawa N."/>
            <person name="Sato H."/>
            <person name="Tonouchi N."/>
        </authorList>
    </citation>
    <scope>NUCLEOTIDE SEQUENCE</scope>
    <source>
        <strain evidence="1">NBRC 1967</strain>
    </source>
</reference>
<sequence length="268" mass="30622">MSLSDAFESTLPNNKSLKDLTGADVVKDLQKKQEIVFDDNEYDQTSFELNNNDAEDNDVNDDSIDSNLNTAVSFSERENKNIFTAEDDSFIEQRNKILDSQNFLPDTQSDEIIEQPKSFSLTQAILEDDQTQKNEKDADAEDDEDDEDRVVDNSRKSRSLKSVFSPIREQEEPFSSQKSPVKSKKINLGLSNVVKGSQKEDDEDENDKADDESSSSDEEVESDHEDEETKLLRLERIRAAKKLHELKIKKKQLEYKKKGMGQILEQEA</sequence>
<feature type="non-terminal residue" evidence="1">
    <location>
        <position position="268"/>
    </location>
</feature>
<gene>
    <name evidence="1" type="ORF">Cboi01_000562000</name>
</gene>